<reference evidence="5" key="2">
    <citation type="submission" date="2021-04" db="EMBL/GenBank/DDBJ databases">
        <authorList>
            <person name="Zhang T."/>
            <person name="Zhang Y."/>
            <person name="Lu D."/>
            <person name="Zuo D."/>
            <person name="Du Z."/>
        </authorList>
    </citation>
    <scope>NUCLEOTIDE SEQUENCE</scope>
    <source>
        <strain evidence="5">JR1</strain>
    </source>
</reference>
<reference evidence="5" key="1">
    <citation type="journal article" date="2018" name="Int. J. Syst. Evol. Microbiol.">
        <title>Carboxylicivirga sediminis sp. nov., isolated from coastal sediment.</title>
        <authorList>
            <person name="Wang F.Q."/>
            <person name="Ren L.H."/>
            <person name="Zou R.J."/>
            <person name="Sun Y.Z."/>
            <person name="Liu X.J."/>
            <person name="Jiang F."/>
            <person name="Liu L.J."/>
        </authorList>
    </citation>
    <scope>NUCLEOTIDE SEQUENCE</scope>
    <source>
        <strain evidence="5">JR1</strain>
    </source>
</reference>
<dbReference type="CDD" id="cd08187">
    <property type="entry name" value="BDH"/>
    <property type="match status" value="1"/>
</dbReference>
<evidence type="ECO:0000313" key="6">
    <source>
        <dbReference type="Proteomes" id="UP000679220"/>
    </source>
</evidence>
<protein>
    <submittedName>
        <fullName evidence="5">Iron-containing alcohol dehydrogenase</fullName>
    </submittedName>
</protein>
<evidence type="ECO:0000256" key="1">
    <source>
        <dbReference type="ARBA" id="ARBA00007358"/>
    </source>
</evidence>
<dbReference type="FunFam" id="3.40.50.1970:FF:000003">
    <property type="entry name" value="Alcohol dehydrogenase, iron-containing"/>
    <property type="match status" value="1"/>
</dbReference>
<organism evidence="5 6">
    <name type="scientific">Carboxylicivirga sediminis</name>
    <dbReference type="NCBI Taxonomy" id="2006564"/>
    <lineage>
        <taxon>Bacteria</taxon>
        <taxon>Pseudomonadati</taxon>
        <taxon>Bacteroidota</taxon>
        <taxon>Bacteroidia</taxon>
        <taxon>Marinilabiliales</taxon>
        <taxon>Marinilabiliaceae</taxon>
        <taxon>Carboxylicivirga</taxon>
    </lineage>
</organism>
<dbReference type="PANTHER" id="PTHR43633:SF1">
    <property type="entry name" value="ALCOHOL DEHYDROGENASE YQHD"/>
    <property type="match status" value="1"/>
</dbReference>
<dbReference type="InterPro" id="IPR001670">
    <property type="entry name" value="ADH_Fe/GldA"/>
</dbReference>
<feature type="domain" description="Fe-containing alcohol dehydrogenase-like C-terminal" evidence="4">
    <location>
        <begin position="190"/>
        <end position="379"/>
    </location>
</feature>
<evidence type="ECO:0000313" key="5">
    <source>
        <dbReference type="EMBL" id="MBR8537806.1"/>
    </source>
</evidence>
<dbReference type="Pfam" id="PF00465">
    <property type="entry name" value="Fe-ADH"/>
    <property type="match status" value="1"/>
</dbReference>
<keyword evidence="6" id="KW-1185">Reference proteome</keyword>
<dbReference type="GO" id="GO:0005829">
    <property type="term" value="C:cytosol"/>
    <property type="evidence" value="ECO:0007669"/>
    <property type="project" value="TreeGrafter"/>
</dbReference>
<dbReference type="Gene3D" id="3.40.50.1970">
    <property type="match status" value="1"/>
</dbReference>
<name>A0A941F6L4_9BACT</name>
<dbReference type="PANTHER" id="PTHR43633">
    <property type="entry name" value="ALCOHOL DEHYDROGENASE YQHD"/>
    <property type="match status" value="1"/>
</dbReference>
<dbReference type="InterPro" id="IPR056798">
    <property type="entry name" value="ADH_Fe_C"/>
</dbReference>
<keyword evidence="2" id="KW-0560">Oxidoreductase</keyword>
<dbReference type="GO" id="GO:1990002">
    <property type="term" value="F:methylglyoxal reductase (NADPH) (acetol producing) activity"/>
    <property type="evidence" value="ECO:0007669"/>
    <property type="project" value="TreeGrafter"/>
</dbReference>
<dbReference type="Proteomes" id="UP000679220">
    <property type="component" value="Unassembled WGS sequence"/>
</dbReference>
<dbReference type="SUPFAM" id="SSF56796">
    <property type="entry name" value="Dehydroquinate synthase-like"/>
    <property type="match status" value="1"/>
</dbReference>
<sequence>MKDFTFYNPTRIEFGQGKENNIGQYVAEYGVSKVLIVYGSERIKKSGLFDRVVASLQEKGISYEELGGVVSNPVLSKVHEGIQLAKEKQVDGILAVGGGSVLDSVKAIAAGAKYDGDVWDFFVFKAFVQEALPLFSIITLAATGSEMNNGGVVMNEATKEKFALMAPSLFPKVSVISPELQSTVTREYLVYSAADIFAHCLDLYFSASYIPTFIKGHIENILRTVIRTTEILLEEPDNYEARGEFAWAATQALNGSTFTGVEGNSYDTHIVEHAMSALFNIAHGAGLSIVLPAWMKWHKQQNVAQYERFAKEVFGVEGADAGIQALEDWFKKIGTPVKLEEGNIPRNAIADLAENAHGLATNWGVGEKYTTQVITEILELA</sequence>
<gene>
    <name evidence="5" type="ORF">KDU71_19700</name>
</gene>
<comment type="similarity">
    <text evidence="1">Belongs to the iron-containing alcohol dehydrogenase family.</text>
</comment>
<feature type="domain" description="Alcohol dehydrogenase iron-type/glycerol dehydrogenase GldA" evidence="3">
    <location>
        <begin position="9"/>
        <end position="178"/>
    </location>
</feature>
<dbReference type="EMBL" id="JAGTAR010000040">
    <property type="protein sequence ID" value="MBR8537806.1"/>
    <property type="molecule type" value="Genomic_DNA"/>
</dbReference>
<dbReference type="Gene3D" id="1.20.1090.10">
    <property type="entry name" value="Dehydroquinate synthase-like - alpha domain"/>
    <property type="match status" value="1"/>
</dbReference>
<proteinExistence type="inferred from homology"/>
<evidence type="ECO:0000256" key="2">
    <source>
        <dbReference type="ARBA" id="ARBA00023002"/>
    </source>
</evidence>
<accession>A0A941F6L4</accession>
<evidence type="ECO:0000259" key="3">
    <source>
        <dbReference type="Pfam" id="PF00465"/>
    </source>
</evidence>
<dbReference type="InterPro" id="IPR044731">
    <property type="entry name" value="BDH-like"/>
</dbReference>
<dbReference type="GO" id="GO:0008106">
    <property type="term" value="F:alcohol dehydrogenase (NADP+) activity"/>
    <property type="evidence" value="ECO:0007669"/>
    <property type="project" value="TreeGrafter"/>
</dbReference>
<dbReference type="GO" id="GO:0046872">
    <property type="term" value="F:metal ion binding"/>
    <property type="evidence" value="ECO:0007669"/>
    <property type="project" value="InterPro"/>
</dbReference>
<evidence type="ECO:0000259" key="4">
    <source>
        <dbReference type="Pfam" id="PF25137"/>
    </source>
</evidence>
<dbReference type="Pfam" id="PF25137">
    <property type="entry name" value="ADH_Fe_C"/>
    <property type="match status" value="1"/>
</dbReference>
<dbReference type="AlphaFoldDB" id="A0A941F6L4"/>
<comment type="caution">
    <text evidence="5">The sequence shown here is derived from an EMBL/GenBank/DDBJ whole genome shotgun (WGS) entry which is preliminary data.</text>
</comment>
<dbReference type="GO" id="GO:1990362">
    <property type="term" value="F:butanol dehydrogenase (NAD+) activity"/>
    <property type="evidence" value="ECO:0007669"/>
    <property type="project" value="InterPro"/>
</dbReference>
<dbReference type="RefSeq" id="WP_212192828.1">
    <property type="nucleotide sequence ID" value="NZ_JAGTAR010000040.1"/>
</dbReference>